<evidence type="ECO:0000256" key="7">
    <source>
        <dbReference type="SAM" id="Phobius"/>
    </source>
</evidence>
<evidence type="ECO:0000256" key="5">
    <source>
        <dbReference type="ARBA" id="ARBA00023136"/>
    </source>
</evidence>
<accession>A0ABP8X786</accession>
<keyword evidence="4 7" id="KW-1133">Transmembrane helix</keyword>
<dbReference type="RefSeq" id="WP_345382616.1">
    <property type="nucleotide sequence ID" value="NZ_BAABIC010000015.1"/>
</dbReference>
<feature type="transmembrane region" description="Helical" evidence="7">
    <location>
        <begin position="227"/>
        <end position="245"/>
    </location>
</feature>
<feature type="transmembrane region" description="Helical" evidence="7">
    <location>
        <begin position="291"/>
        <end position="309"/>
    </location>
</feature>
<evidence type="ECO:0000256" key="1">
    <source>
        <dbReference type="ARBA" id="ARBA00004651"/>
    </source>
</evidence>
<keyword evidence="10" id="KW-1185">Reference proteome</keyword>
<evidence type="ECO:0000259" key="8">
    <source>
        <dbReference type="PROSITE" id="PS50850"/>
    </source>
</evidence>
<keyword evidence="2" id="KW-1003">Cell membrane</keyword>
<dbReference type="PANTHER" id="PTHR43124:SF3">
    <property type="entry name" value="CHLORAMPHENICOL EFFLUX PUMP RV0191"/>
    <property type="match status" value="1"/>
</dbReference>
<feature type="transmembrane region" description="Helical" evidence="7">
    <location>
        <begin position="158"/>
        <end position="183"/>
    </location>
</feature>
<comment type="subcellular location">
    <subcellularLocation>
        <location evidence="1">Cell membrane</location>
        <topology evidence="1">Multi-pass membrane protein</topology>
    </subcellularLocation>
</comment>
<sequence>MSDSPALNAPPPGATRPATPPAAERTAGPAQLVLLLAGSCLSVLGAVLIAPVLPQMTQAFAGTPGVDVLVPVVLTAPALLIGLTAPFAGVVVDRIDRKRLLLVAMLAYAVFGTAPLYLDSLGAIVVSRVLVGLCEGAIMTCCTTLIGDYWSGARRARYLGLQTLVATLSATAFLALGGVLGASGWRTPFWLYAVAAVLAVPMALAIWQPARPAAPAGRPAPLPWRQLFVPCLVTLFGGMVFYALIVELSFVLSGIGITSTGTIGAISALMSLATAAGAVLFGRLSGRTPRALLPVEFGLSAVGLVLVFATASPVVITLGAVLTGFGTGMLLPTLLTWAVNRLGFDRRGRGTGLWTGALFLGEFLCPLILAAVGAGVGGLQGALAVLGVASAVVGLVIALVLRRHDRPLNVTED</sequence>
<dbReference type="InterPro" id="IPR050189">
    <property type="entry name" value="MFS_Efflux_Transporters"/>
</dbReference>
<reference evidence="10" key="1">
    <citation type="journal article" date="2019" name="Int. J. Syst. Evol. Microbiol.">
        <title>The Global Catalogue of Microorganisms (GCM) 10K type strain sequencing project: providing services to taxonomists for standard genome sequencing and annotation.</title>
        <authorList>
            <consortium name="The Broad Institute Genomics Platform"/>
            <consortium name="The Broad Institute Genome Sequencing Center for Infectious Disease"/>
            <person name="Wu L."/>
            <person name="Ma J."/>
        </authorList>
    </citation>
    <scope>NUCLEOTIDE SEQUENCE [LARGE SCALE GENOMIC DNA]</scope>
    <source>
        <strain evidence="10">JCM 18055</strain>
    </source>
</reference>
<name>A0ABP8X786_9PSEU</name>
<keyword evidence="5 7" id="KW-0472">Membrane</keyword>
<dbReference type="PROSITE" id="PS50850">
    <property type="entry name" value="MFS"/>
    <property type="match status" value="1"/>
</dbReference>
<feature type="domain" description="Major facilitator superfamily (MFS) profile" evidence="8">
    <location>
        <begin position="31"/>
        <end position="406"/>
    </location>
</feature>
<dbReference type="PANTHER" id="PTHR43124">
    <property type="entry name" value="PURINE EFFLUX PUMP PBUE"/>
    <property type="match status" value="1"/>
</dbReference>
<feature type="transmembrane region" description="Helical" evidence="7">
    <location>
        <begin position="189"/>
        <end position="207"/>
    </location>
</feature>
<protein>
    <submittedName>
        <fullName evidence="9">MFS transporter</fullName>
    </submittedName>
</protein>
<dbReference type="InterPro" id="IPR020846">
    <property type="entry name" value="MFS_dom"/>
</dbReference>
<feature type="region of interest" description="Disordered" evidence="6">
    <location>
        <begin position="1"/>
        <end position="24"/>
    </location>
</feature>
<evidence type="ECO:0000256" key="2">
    <source>
        <dbReference type="ARBA" id="ARBA00022475"/>
    </source>
</evidence>
<evidence type="ECO:0000256" key="6">
    <source>
        <dbReference type="SAM" id="MobiDB-lite"/>
    </source>
</evidence>
<feature type="transmembrane region" description="Helical" evidence="7">
    <location>
        <begin position="100"/>
        <end position="118"/>
    </location>
</feature>
<dbReference type="InterPro" id="IPR011701">
    <property type="entry name" value="MFS"/>
</dbReference>
<dbReference type="InterPro" id="IPR001958">
    <property type="entry name" value="Tet-R_TetA/multi-R_MdtG-like"/>
</dbReference>
<dbReference type="SUPFAM" id="SSF103473">
    <property type="entry name" value="MFS general substrate transporter"/>
    <property type="match status" value="1"/>
</dbReference>
<keyword evidence="3 7" id="KW-0812">Transmembrane</keyword>
<feature type="transmembrane region" description="Helical" evidence="7">
    <location>
        <begin position="124"/>
        <end position="146"/>
    </location>
</feature>
<dbReference type="Pfam" id="PF07690">
    <property type="entry name" value="MFS_1"/>
    <property type="match status" value="1"/>
</dbReference>
<feature type="transmembrane region" description="Helical" evidence="7">
    <location>
        <begin position="382"/>
        <end position="401"/>
    </location>
</feature>
<feature type="transmembrane region" description="Helical" evidence="7">
    <location>
        <begin position="68"/>
        <end position="88"/>
    </location>
</feature>
<feature type="transmembrane region" description="Helical" evidence="7">
    <location>
        <begin position="32"/>
        <end position="53"/>
    </location>
</feature>
<dbReference type="InterPro" id="IPR036259">
    <property type="entry name" value="MFS_trans_sf"/>
</dbReference>
<evidence type="ECO:0000256" key="3">
    <source>
        <dbReference type="ARBA" id="ARBA00022692"/>
    </source>
</evidence>
<gene>
    <name evidence="9" type="ORF">GCM10023215_44030</name>
</gene>
<feature type="transmembrane region" description="Helical" evidence="7">
    <location>
        <begin position="251"/>
        <end position="279"/>
    </location>
</feature>
<feature type="compositionally biased region" description="Pro residues" evidence="6">
    <location>
        <begin position="8"/>
        <end position="20"/>
    </location>
</feature>
<dbReference type="PRINTS" id="PR01035">
    <property type="entry name" value="TCRTETA"/>
</dbReference>
<dbReference type="Gene3D" id="1.20.1250.20">
    <property type="entry name" value="MFS general substrate transporter like domains"/>
    <property type="match status" value="1"/>
</dbReference>
<dbReference type="CDD" id="cd17473">
    <property type="entry name" value="MFS_arabinose_efflux_permease_like"/>
    <property type="match status" value="1"/>
</dbReference>
<feature type="transmembrane region" description="Helical" evidence="7">
    <location>
        <begin position="351"/>
        <end position="376"/>
    </location>
</feature>
<evidence type="ECO:0000256" key="4">
    <source>
        <dbReference type="ARBA" id="ARBA00022989"/>
    </source>
</evidence>
<evidence type="ECO:0000313" key="10">
    <source>
        <dbReference type="Proteomes" id="UP001500325"/>
    </source>
</evidence>
<dbReference type="Proteomes" id="UP001500325">
    <property type="component" value="Unassembled WGS sequence"/>
</dbReference>
<comment type="caution">
    <text evidence="9">The sequence shown here is derived from an EMBL/GenBank/DDBJ whole genome shotgun (WGS) entry which is preliminary data.</text>
</comment>
<organism evidence="9 10">
    <name type="scientific">Pseudonocardia yuanmonensis</name>
    <dbReference type="NCBI Taxonomy" id="1095914"/>
    <lineage>
        <taxon>Bacteria</taxon>
        <taxon>Bacillati</taxon>
        <taxon>Actinomycetota</taxon>
        <taxon>Actinomycetes</taxon>
        <taxon>Pseudonocardiales</taxon>
        <taxon>Pseudonocardiaceae</taxon>
        <taxon>Pseudonocardia</taxon>
    </lineage>
</organism>
<evidence type="ECO:0000313" key="9">
    <source>
        <dbReference type="EMBL" id="GAA4700450.1"/>
    </source>
</evidence>
<dbReference type="EMBL" id="BAABIC010000015">
    <property type="protein sequence ID" value="GAA4700450.1"/>
    <property type="molecule type" value="Genomic_DNA"/>
</dbReference>
<proteinExistence type="predicted"/>
<feature type="transmembrane region" description="Helical" evidence="7">
    <location>
        <begin position="315"/>
        <end position="339"/>
    </location>
</feature>